<sequence>MHKGREYEDSRTTKIIQLTSKKKKKLNEKPYEVQISCTVL</sequence>
<name>A4QMF3_PINKO</name>
<dbReference type="GeneID" id="5048598"/>
<proteinExistence type="predicted"/>
<evidence type="ECO:0000313" key="1">
    <source>
        <dbReference type="EMBL" id="ABP35490.1"/>
    </source>
</evidence>
<dbReference type="AlphaFoldDB" id="A4QMF3"/>
<protein>
    <submittedName>
        <fullName evidence="1">ORF40w</fullName>
    </submittedName>
</protein>
<organism evidence="1">
    <name type="scientific">Pinus koraiensis</name>
    <name type="common">Korean pine</name>
    <dbReference type="NCBI Taxonomy" id="88728"/>
    <lineage>
        <taxon>Eukaryota</taxon>
        <taxon>Viridiplantae</taxon>
        <taxon>Streptophyta</taxon>
        <taxon>Embryophyta</taxon>
        <taxon>Tracheophyta</taxon>
        <taxon>Spermatophyta</taxon>
        <taxon>Pinopsida</taxon>
        <taxon>Pinidae</taxon>
        <taxon>Conifers I</taxon>
        <taxon>Pinales</taxon>
        <taxon>Pinaceae</taxon>
        <taxon>Pinus</taxon>
        <taxon>Pinus subgen. Strobus</taxon>
    </lineage>
</organism>
<keyword evidence="1" id="KW-0150">Chloroplast</keyword>
<dbReference type="EMBL" id="AY228468">
    <property type="protein sequence ID" value="ABP35490.1"/>
    <property type="molecule type" value="Genomic_DNA"/>
</dbReference>
<keyword evidence="1" id="KW-0934">Plastid</keyword>
<dbReference type="RefSeq" id="YP_001152250.1">
    <property type="nucleotide sequence ID" value="NC_004677.2"/>
</dbReference>
<accession>A4QMF3</accession>
<geneLocation type="chloroplast" evidence="1"/>
<reference evidence="1" key="1">
    <citation type="submission" date="2007-04" db="EMBL/GenBank/DDBJ databases">
        <authorList>
            <person name="Noh E.W."/>
            <person name="Lee J.S."/>
            <person name="Choi Y.I."/>
            <person name="Han M.S."/>
            <person name="Yi Y.S."/>
            <person name="Han S.U."/>
        </authorList>
    </citation>
    <scope>NUCLEOTIDE SEQUENCE</scope>
</reference>